<protein>
    <recommendedName>
        <fullName evidence="5">Tetratricopeptide repeat protein</fullName>
    </recommendedName>
</protein>
<comment type="caution">
    <text evidence="3">The sequence shown here is derived from an EMBL/GenBank/DDBJ whole genome shotgun (WGS) entry which is preliminary data.</text>
</comment>
<name>A0ABQ0MR78_9GAMM</name>
<sequence length="318" mass="36653">MKYLSDKYLIRIFLLLSFSFASVGCTSTNSLEQTNANKDSANIVLSKQQNIAQAKREELNNNPKKAIFYYIQALELDKNDVDVFCQIGKIQNSLNSPELAIRAFKQALTINPDHIPALAEVGIYYLEQRNMNKARTLLERSVNLDQNRLQNGNIENGLIELDQDSPLSAYNVYAVLNDLDSQHEYAREIFKLLLTISDDLSLIHTNLGYSYYLTHHYVLAEKHYKEALNANPAFERAKLNLGLIYVRTGQYNKSIQLFKQVMTTAEAYNDIGYFLLLDGRYQEAKYFLQHAIDLSPTYYKKSHINLENVQLYLHEIEI</sequence>
<evidence type="ECO:0000256" key="2">
    <source>
        <dbReference type="SAM" id="SignalP"/>
    </source>
</evidence>
<dbReference type="SUPFAM" id="SSF48452">
    <property type="entry name" value="TPR-like"/>
    <property type="match status" value="1"/>
</dbReference>
<dbReference type="InterPro" id="IPR011990">
    <property type="entry name" value="TPR-like_helical_dom_sf"/>
</dbReference>
<evidence type="ECO:0008006" key="5">
    <source>
        <dbReference type="Google" id="ProtNLM"/>
    </source>
</evidence>
<dbReference type="PROSITE" id="PS51257">
    <property type="entry name" value="PROKAR_LIPOPROTEIN"/>
    <property type="match status" value="1"/>
</dbReference>
<proteinExistence type="predicted"/>
<evidence type="ECO:0000313" key="3">
    <source>
        <dbReference type="EMBL" id="GAW94878.1"/>
    </source>
</evidence>
<keyword evidence="4" id="KW-1185">Reference proteome</keyword>
<evidence type="ECO:0000313" key="4">
    <source>
        <dbReference type="Proteomes" id="UP000197068"/>
    </source>
</evidence>
<dbReference type="PANTHER" id="PTHR12558">
    <property type="entry name" value="CELL DIVISION CYCLE 16,23,27"/>
    <property type="match status" value="1"/>
</dbReference>
<accession>A0ABQ0MR78</accession>
<keyword evidence="2" id="KW-0732">Signal</keyword>
<dbReference type="PROSITE" id="PS50005">
    <property type="entry name" value="TPR"/>
    <property type="match status" value="4"/>
</dbReference>
<dbReference type="Pfam" id="PF14559">
    <property type="entry name" value="TPR_19"/>
    <property type="match status" value="1"/>
</dbReference>
<dbReference type="Pfam" id="PF13176">
    <property type="entry name" value="TPR_7"/>
    <property type="match status" value="1"/>
</dbReference>
<gene>
    <name evidence="3" type="ORF">MTCD1_00476</name>
</gene>
<feature type="repeat" description="TPR" evidence="1">
    <location>
        <begin position="265"/>
        <end position="298"/>
    </location>
</feature>
<feature type="repeat" description="TPR" evidence="1">
    <location>
        <begin position="115"/>
        <end position="148"/>
    </location>
</feature>
<dbReference type="InterPro" id="IPR019734">
    <property type="entry name" value="TPR_rpt"/>
</dbReference>
<dbReference type="SMART" id="SM00028">
    <property type="entry name" value="TPR"/>
    <property type="match status" value="6"/>
</dbReference>
<dbReference type="Proteomes" id="UP000197068">
    <property type="component" value="Unassembled WGS sequence"/>
</dbReference>
<dbReference type="RefSeq" id="WP_057179954.1">
    <property type="nucleotide sequence ID" value="NZ_BDQM01000002.1"/>
</dbReference>
<dbReference type="Gene3D" id="1.25.40.10">
    <property type="entry name" value="Tetratricopeptide repeat domain"/>
    <property type="match status" value="2"/>
</dbReference>
<feature type="repeat" description="TPR" evidence="1">
    <location>
        <begin position="81"/>
        <end position="114"/>
    </location>
</feature>
<feature type="repeat" description="TPR" evidence="1">
    <location>
        <begin position="201"/>
        <end position="234"/>
    </location>
</feature>
<feature type="chain" id="PRO_5045590131" description="Tetratricopeptide repeat protein" evidence="2">
    <location>
        <begin position="24"/>
        <end position="318"/>
    </location>
</feature>
<dbReference type="PANTHER" id="PTHR12558:SF13">
    <property type="entry name" value="CELL DIVISION CYCLE PROTEIN 27 HOMOLOG"/>
    <property type="match status" value="1"/>
</dbReference>
<organism evidence="3 4">
    <name type="scientific">Colwellia marinimaniae</name>
    <dbReference type="NCBI Taxonomy" id="1513592"/>
    <lineage>
        <taxon>Bacteria</taxon>
        <taxon>Pseudomonadati</taxon>
        <taxon>Pseudomonadota</taxon>
        <taxon>Gammaproteobacteria</taxon>
        <taxon>Alteromonadales</taxon>
        <taxon>Colwelliaceae</taxon>
        <taxon>Colwellia</taxon>
    </lineage>
</organism>
<evidence type="ECO:0000256" key="1">
    <source>
        <dbReference type="PROSITE-ProRule" id="PRU00339"/>
    </source>
</evidence>
<keyword evidence="1" id="KW-0802">TPR repeat</keyword>
<dbReference type="EMBL" id="BDQM01000002">
    <property type="protein sequence ID" value="GAW94878.1"/>
    <property type="molecule type" value="Genomic_DNA"/>
</dbReference>
<feature type="signal peptide" evidence="2">
    <location>
        <begin position="1"/>
        <end position="23"/>
    </location>
</feature>
<reference evidence="3 4" key="1">
    <citation type="submission" date="2017-06" db="EMBL/GenBank/DDBJ databases">
        <title>Whole Genome Sequences of Colwellia marinimaniae MTCD1.</title>
        <authorList>
            <person name="Kusumoto H."/>
            <person name="Inoue M."/>
            <person name="Tanikawa K."/>
            <person name="Maeji H."/>
            <person name="Cameron J.H."/>
            <person name="Bartlett D.H."/>
        </authorList>
    </citation>
    <scope>NUCLEOTIDE SEQUENCE [LARGE SCALE GENOMIC DNA]</scope>
    <source>
        <strain evidence="3 4">MTCD1</strain>
    </source>
</reference>